<dbReference type="InterPro" id="IPR000639">
    <property type="entry name" value="Epox_hydrolase-like"/>
</dbReference>
<dbReference type="InterPro" id="IPR029058">
    <property type="entry name" value="AB_hydrolase_fold"/>
</dbReference>
<dbReference type="EMBL" id="UINC01120042">
    <property type="protein sequence ID" value="SVC94266.1"/>
    <property type="molecule type" value="Genomic_DNA"/>
</dbReference>
<feature type="domain" description="AB hydrolase-1" evidence="1">
    <location>
        <begin position="47"/>
        <end position="167"/>
    </location>
</feature>
<dbReference type="InterPro" id="IPR000073">
    <property type="entry name" value="AB_hydrolase_1"/>
</dbReference>
<sequence length="300" mass="34896">MDIIRTPDKFFDNLKDYPFEPCYTTIKTHDDTDLRIHHIDEGPKNGPILLCMHGQPVWSYLYRKMIPLLNQEGIRVIAPDLPGYGKSDKPATREDYSYQRQVDWIGQWLEVNDFNNLNFFGQDWGGLIGLRVIADHPERFDRVIISNTGLPYRPDVPEEIVQQVKEFRKNAKTPTLPEMARKLRTTDKDQGLSFAYWQKYCWETKDIPIGFMMSSMLERKRSKLSTILDLLFINLGLKNLSPFQTELGKAYAAPFPNQSYKMGPRAMPSQVPTMPDDPSLEAQKKAWEFYKTFEKPFLCA</sequence>
<evidence type="ECO:0000313" key="2">
    <source>
        <dbReference type="EMBL" id="SVC94266.1"/>
    </source>
</evidence>
<dbReference type="PRINTS" id="PR00111">
    <property type="entry name" value="ABHYDROLASE"/>
</dbReference>
<protein>
    <recommendedName>
        <fullName evidence="1">AB hydrolase-1 domain-containing protein</fullName>
    </recommendedName>
</protein>
<reference evidence="2" key="1">
    <citation type="submission" date="2018-05" db="EMBL/GenBank/DDBJ databases">
        <authorList>
            <person name="Lanie J.A."/>
            <person name="Ng W.-L."/>
            <person name="Kazmierczak K.M."/>
            <person name="Andrzejewski T.M."/>
            <person name="Davidsen T.M."/>
            <person name="Wayne K.J."/>
            <person name="Tettelin H."/>
            <person name="Glass J.I."/>
            <person name="Rusch D."/>
            <person name="Podicherti R."/>
            <person name="Tsui H.-C.T."/>
            <person name="Winkler M.E."/>
        </authorList>
    </citation>
    <scope>NUCLEOTIDE SEQUENCE</scope>
</reference>
<organism evidence="2">
    <name type="scientific">marine metagenome</name>
    <dbReference type="NCBI Taxonomy" id="408172"/>
    <lineage>
        <taxon>unclassified sequences</taxon>
        <taxon>metagenomes</taxon>
        <taxon>ecological metagenomes</taxon>
    </lineage>
</organism>
<name>A0A382R9C8_9ZZZZ</name>
<dbReference type="GO" id="GO:0016020">
    <property type="term" value="C:membrane"/>
    <property type="evidence" value="ECO:0007669"/>
    <property type="project" value="TreeGrafter"/>
</dbReference>
<dbReference type="NCBIfam" id="NF002043">
    <property type="entry name" value="PRK00870.1"/>
    <property type="match status" value="1"/>
</dbReference>
<evidence type="ECO:0000259" key="1">
    <source>
        <dbReference type="Pfam" id="PF00561"/>
    </source>
</evidence>
<feature type="non-terminal residue" evidence="2">
    <location>
        <position position="300"/>
    </location>
</feature>
<dbReference type="PANTHER" id="PTHR43798">
    <property type="entry name" value="MONOACYLGLYCEROL LIPASE"/>
    <property type="match status" value="1"/>
</dbReference>
<dbReference type="AlphaFoldDB" id="A0A382R9C8"/>
<gene>
    <name evidence="2" type="ORF">METZ01_LOCUS347120</name>
</gene>
<dbReference type="GO" id="GO:0003824">
    <property type="term" value="F:catalytic activity"/>
    <property type="evidence" value="ECO:0007669"/>
    <property type="project" value="InterPro"/>
</dbReference>
<accession>A0A382R9C8</accession>
<dbReference type="Gene3D" id="3.40.50.1820">
    <property type="entry name" value="alpha/beta hydrolase"/>
    <property type="match status" value="1"/>
</dbReference>
<proteinExistence type="predicted"/>
<dbReference type="PRINTS" id="PR00412">
    <property type="entry name" value="EPOXHYDRLASE"/>
</dbReference>
<dbReference type="Pfam" id="PF00561">
    <property type="entry name" value="Abhydrolase_1"/>
    <property type="match status" value="1"/>
</dbReference>
<dbReference type="InterPro" id="IPR050266">
    <property type="entry name" value="AB_hydrolase_sf"/>
</dbReference>
<dbReference type="PANTHER" id="PTHR43798:SF24">
    <property type="entry name" value="CIS-3-ALKYL-4-ALKYLOXETAN-2-ONE DECARBOXYLASE"/>
    <property type="match status" value="1"/>
</dbReference>
<dbReference type="SUPFAM" id="SSF53474">
    <property type="entry name" value="alpha/beta-Hydrolases"/>
    <property type="match status" value="1"/>
</dbReference>